<dbReference type="EMBL" id="CAJJDM010000070">
    <property type="protein sequence ID" value="CAD8082214.1"/>
    <property type="molecule type" value="Genomic_DNA"/>
</dbReference>
<feature type="chain" id="PRO_5035816399" description="Thioredoxin domain-containing protein" evidence="5">
    <location>
        <begin position="17"/>
        <end position="457"/>
    </location>
</feature>
<dbReference type="Proteomes" id="UP000688137">
    <property type="component" value="Unassembled WGS sequence"/>
</dbReference>
<dbReference type="PROSITE" id="PS51352">
    <property type="entry name" value="THIOREDOXIN_2"/>
    <property type="match status" value="1"/>
</dbReference>
<reference evidence="7" key="1">
    <citation type="submission" date="2021-01" db="EMBL/GenBank/DDBJ databases">
        <authorList>
            <consortium name="Genoscope - CEA"/>
            <person name="William W."/>
        </authorList>
    </citation>
    <scope>NUCLEOTIDE SEQUENCE</scope>
</reference>
<feature type="signal peptide" evidence="5">
    <location>
        <begin position="1"/>
        <end position="16"/>
    </location>
</feature>
<evidence type="ECO:0000256" key="4">
    <source>
        <dbReference type="ARBA" id="ARBA00023284"/>
    </source>
</evidence>
<dbReference type="GO" id="GO:0034976">
    <property type="term" value="P:response to endoplasmic reticulum stress"/>
    <property type="evidence" value="ECO:0007669"/>
    <property type="project" value="TreeGrafter"/>
</dbReference>
<keyword evidence="4" id="KW-0676">Redox-active center</keyword>
<comment type="similarity">
    <text evidence="1">Belongs to the protein disulfide isomerase family.</text>
</comment>
<dbReference type="GO" id="GO:0005783">
    <property type="term" value="C:endoplasmic reticulum"/>
    <property type="evidence" value="ECO:0007669"/>
    <property type="project" value="TreeGrafter"/>
</dbReference>
<evidence type="ECO:0000256" key="5">
    <source>
        <dbReference type="SAM" id="SignalP"/>
    </source>
</evidence>
<keyword evidence="8" id="KW-1185">Reference proteome</keyword>
<accession>A0A8S1N595</accession>
<sequence>MKSLLLLSLLAFAVVAEYEYDGDVMVLTEETFDQAFNEFDYLMFEFYAPWCGHCKELAPKYAEAATALRPEGIVLAKIDATVQKKLAEKYGVKGYPTIKFSVKQAVKDFEGGRTADGIKNWIYSNLNPESEQLETLEQVNEAIAQNHVQFVYFAEEQSEKDRELRKYKEFSFTMKQHFAHTTSKTIREALNIPKGTYFVGFRNQKPYYYQGKLSFPIMRTFVENVANERVQEYSEKKELLDERITKSKPFVVIFSDEQEVQVAAQAWSFQDELLFIKNVDEEFTRKIQVRSQDQKGVFIIKGDQRYKRVEGQSVSEFLEAFQQGKAHKYLKSQAAPQQQGLVKILIGDTYDTARSVNDSVILYYDSQNEEHNAVQEQFLKVAERLQQNKQLTFNKIDLSQNEVSDLGESVEIVKIRLYKNNQPIKFVIRANKIQEERFVKWIVDNAANQVVDPKAEL</sequence>
<comment type="caution">
    <text evidence="7">The sequence shown here is derived from an EMBL/GenBank/DDBJ whole genome shotgun (WGS) entry which is preliminary data.</text>
</comment>
<dbReference type="GO" id="GO:0003756">
    <property type="term" value="F:protein disulfide isomerase activity"/>
    <property type="evidence" value="ECO:0007669"/>
    <property type="project" value="TreeGrafter"/>
</dbReference>
<dbReference type="PANTHER" id="PTHR18929:SF240">
    <property type="entry name" value="PROTEIN DISULFIDE-ISOMERASE"/>
    <property type="match status" value="1"/>
</dbReference>
<proteinExistence type="inferred from homology"/>
<keyword evidence="3" id="KW-1015">Disulfide bond</keyword>
<dbReference type="PANTHER" id="PTHR18929">
    <property type="entry name" value="PROTEIN DISULFIDE ISOMERASE"/>
    <property type="match status" value="1"/>
</dbReference>
<evidence type="ECO:0000313" key="7">
    <source>
        <dbReference type="EMBL" id="CAD8082214.1"/>
    </source>
</evidence>
<evidence type="ECO:0000259" key="6">
    <source>
        <dbReference type="PROSITE" id="PS51352"/>
    </source>
</evidence>
<evidence type="ECO:0000313" key="8">
    <source>
        <dbReference type="Proteomes" id="UP000688137"/>
    </source>
</evidence>
<evidence type="ECO:0000256" key="1">
    <source>
        <dbReference type="ARBA" id="ARBA00006347"/>
    </source>
</evidence>
<dbReference type="CDD" id="cd02961">
    <property type="entry name" value="PDI_a_family"/>
    <property type="match status" value="1"/>
</dbReference>
<keyword evidence="2 5" id="KW-0732">Signal</keyword>
<evidence type="ECO:0000256" key="2">
    <source>
        <dbReference type="ARBA" id="ARBA00022729"/>
    </source>
</evidence>
<dbReference type="OMA" id="PQDQKGV"/>
<organism evidence="7 8">
    <name type="scientific">Paramecium primaurelia</name>
    <dbReference type="NCBI Taxonomy" id="5886"/>
    <lineage>
        <taxon>Eukaryota</taxon>
        <taxon>Sar</taxon>
        <taxon>Alveolata</taxon>
        <taxon>Ciliophora</taxon>
        <taxon>Intramacronucleata</taxon>
        <taxon>Oligohymenophorea</taxon>
        <taxon>Peniculida</taxon>
        <taxon>Parameciidae</taxon>
        <taxon>Paramecium</taxon>
    </lineage>
</organism>
<feature type="domain" description="Thioredoxin" evidence="6">
    <location>
        <begin position="5"/>
        <end position="127"/>
    </location>
</feature>
<dbReference type="GO" id="GO:0006457">
    <property type="term" value="P:protein folding"/>
    <property type="evidence" value="ECO:0007669"/>
    <property type="project" value="TreeGrafter"/>
</dbReference>
<protein>
    <recommendedName>
        <fullName evidence="6">Thioredoxin domain-containing protein</fullName>
    </recommendedName>
</protein>
<gene>
    <name evidence="7" type="ORF">PPRIM_AZ9-3.1.T0670142</name>
</gene>
<dbReference type="AlphaFoldDB" id="A0A8S1N595"/>
<name>A0A8S1N595_PARPR</name>
<evidence type="ECO:0000256" key="3">
    <source>
        <dbReference type="ARBA" id="ARBA00023157"/>
    </source>
</evidence>
<dbReference type="FunFam" id="3.40.30.10:FF:000107">
    <property type="entry name" value="Protein disulfide-isomerase 5-2"/>
    <property type="match status" value="1"/>
</dbReference>
<dbReference type="Pfam" id="PF00085">
    <property type="entry name" value="Thioredoxin"/>
    <property type="match status" value="1"/>
</dbReference>
<dbReference type="InterPro" id="IPR013766">
    <property type="entry name" value="Thioredoxin_domain"/>
</dbReference>